<evidence type="ECO:0000313" key="3">
    <source>
        <dbReference type="Proteomes" id="UP000057981"/>
    </source>
</evidence>
<keyword evidence="3" id="KW-1185">Reference proteome</keyword>
<keyword evidence="1" id="KW-0732">Signal</keyword>
<dbReference type="Proteomes" id="UP000057981">
    <property type="component" value="Chromosome"/>
</dbReference>
<evidence type="ECO:0000313" key="2">
    <source>
        <dbReference type="EMBL" id="ALJ06526.1"/>
    </source>
</evidence>
<dbReference type="OrthoDB" id="1452960at2"/>
<name>A0A0N7HYY2_9FLAO</name>
<organism evidence="2 3">
    <name type="scientific">Pseudalgibacter alginicilyticus</name>
    <dbReference type="NCBI Taxonomy" id="1736674"/>
    <lineage>
        <taxon>Bacteria</taxon>
        <taxon>Pseudomonadati</taxon>
        <taxon>Bacteroidota</taxon>
        <taxon>Flavobacteriia</taxon>
        <taxon>Flavobacteriales</taxon>
        <taxon>Flavobacteriaceae</taxon>
        <taxon>Pseudalgibacter</taxon>
    </lineage>
</organism>
<feature type="signal peptide" evidence="1">
    <location>
        <begin position="1"/>
        <end position="19"/>
    </location>
</feature>
<dbReference type="RefSeq" id="WP_054730685.1">
    <property type="nucleotide sequence ID" value="NZ_CP012898.1"/>
</dbReference>
<evidence type="ECO:0000256" key="1">
    <source>
        <dbReference type="SAM" id="SignalP"/>
    </source>
</evidence>
<reference evidence="2 3" key="1">
    <citation type="submission" date="2015-10" db="EMBL/GenBank/DDBJ databases">
        <authorList>
            <person name="Gilbert D.G."/>
        </authorList>
    </citation>
    <scope>NUCLEOTIDE SEQUENCE [LARGE SCALE GENOMIC DNA]</scope>
    <source>
        <strain evidence="3">HZ-22</strain>
    </source>
</reference>
<dbReference type="STRING" id="1736674.APS56_15905"/>
<proteinExistence type="predicted"/>
<gene>
    <name evidence="2" type="ORF">APS56_15905</name>
</gene>
<dbReference type="KEGG" id="ahz:APS56_15905"/>
<protein>
    <submittedName>
        <fullName evidence="2">Uncharacterized protein</fullName>
    </submittedName>
</protein>
<dbReference type="EMBL" id="CP012898">
    <property type="protein sequence ID" value="ALJ06526.1"/>
    <property type="molecule type" value="Genomic_DNA"/>
</dbReference>
<feature type="chain" id="PRO_5006012783" evidence="1">
    <location>
        <begin position="20"/>
        <end position="153"/>
    </location>
</feature>
<sequence length="153" mass="18217">MKTLNLILLFCLLFFNCSGQDKQKSEENTIKPNENVHVNKKYDEFGNLIKYDSIYSYSYATNGKLHDSLKQKFQQHFNSHSFFNDSFFNDFFKPDSLSGNFTPDNFFYNGFMNHDEHIKSMMQRMDSIQELFFNQNQGNFNPKEPKTDKLRKI</sequence>
<dbReference type="AlphaFoldDB" id="A0A0N7HYY2"/>
<accession>A0A0N7HYY2</accession>